<comment type="similarity">
    <text evidence="5">Belongs to the pyruvate, phosphate/water dikinase regulatory protein family. PDRP subfamily.</text>
</comment>
<sequence>MSSLSLFIVSDSTGETAEHVSHSAMSQFESSFSQVTRFRYVDSEEKVKDILQQAALARPVVVCTLVNRNLRRSMALRAQKLGIPFVDLLGSLLELLELRLGEDPLESPGLNRRMDEEYFRRVKAVEFAIQCDDGRNPPALPIADLVILGVSRTGKTPLSMYIANRGFKVANIPLIPEVDPPQEVFSVPKERLIGLVIDPLKLIQIREERLKLLGLDPAASAYANRERVRRELEYASNIMSQLGCRIYDVTGRAVEENAQEIMDLLRG</sequence>
<comment type="catalytic activity">
    <reaction evidence="5">
        <text>N(tele)-phospho-L-histidyl/O-phospho-L-threonyl-[pyruvate, phosphate dikinase] + phosphate + H(+) = N(tele)-phospho-L-histidyl/L-threonyl-[pyruvate, phosphate dikinase] + diphosphate</text>
        <dbReference type="Rhea" id="RHEA:43696"/>
        <dbReference type="Rhea" id="RHEA-COMP:10650"/>
        <dbReference type="Rhea" id="RHEA-COMP:10651"/>
        <dbReference type="ChEBI" id="CHEBI:15378"/>
        <dbReference type="ChEBI" id="CHEBI:30013"/>
        <dbReference type="ChEBI" id="CHEBI:33019"/>
        <dbReference type="ChEBI" id="CHEBI:43474"/>
        <dbReference type="ChEBI" id="CHEBI:61977"/>
        <dbReference type="ChEBI" id="CHEBI:83586"/>
        <dbReference type="EC" id="2.7.4.27"/>
    </reaction>
</comment>
<evidence type="ECO:0000256" key="3">
    <source>
        <dbReference type="ARBA" id="ARBA00022741"/>
    </source>
</evidence>
<evidence type="ECO:0000256" key="1">
    <source>
        <dbReference type="ARBA" id="ARBA00022527"/>
    </source>
</evidence>
<dbReference type="NCBIfam" id="NF003742">
    <property type="entry name" value="PRK05339.1"/>
    <property type="match status" value="1"/>
</dbReference>
<dbReference type="RefSeq" id="WP_013048160.1">
    <property type="nucleotide sequence ID" value="NC_014011.1"/>
</dbReference>
<dbReference type="InterPro" id="IPR005177">
    <property type="entry name" value="Kinase-pyrophosphorylase"/>
</dbReference>
<evidence type="ECO:0000313" key="6">
    <source>
        <dbReference type="EMBL" id="ADE56894.1"/>
    </source>
</evidence>
<comment type="function">
    <text evidence="5">Bifunctional serine/threonine kinase and phosphorylase involved in the regulation of the pyruvate, phosphate dikinase (PPDK) by catalyzing its phosphorylation/dephosphorylation.</text>
</comment>
<dbReference type="GO" id="GO:0004674">
    <property type="term" value="F:protein serine/threonine kinase activity"/>
    <property type="evidence" value="ECO:0007669"/>
    <property type="project" value="UniProtKB-UniRule"/>
</dbReference>
<evidence type="ECO:0000256" key="2">
    <source>
        <dbReference type="ARBA" id="ARBA00022679"/>
    </source>
</evidence>
<dbReference type="InterPro" id="IPR026565">
    <property type="entry name" value="PPDK_reg"/>
</dbReference>
<keyword evidence="2 5" id="KW-0808">Transferase</keyword>
<reference evidence="6 7" key="1">
    <citation type="journal article" date="2010" name="Stand. Genomic Sci.">
        <title>Complete genome sequence of Aminobacterium colombiense type strain (ALA-1).</title>
        <authorList>
            <person name="Chertkov O."/>
            <person name="Sikorski J."/>
            <person name="Brambilla E."/>
            <person name="Lapidus A."/>
            <person name="Copeland A."/>
            <person name="Glavina Del Rio T."/>
            <person name="Nolan M."/>
            <person name="Lucas S."/>
            <person name="Tice H."/>
            <person name="Cheng J.F."/>
            <person name="Han C."/>
            <person name="Detter J.C."/>
            <person name="Bruce D."/>
            <person name="Tapia R."/>
            <person name="Goodwin L."/>
            <person name="Pitluck S."/>
            <person name="Liolios K."/>
            <person name="Ivanova N."/>
            <person name="Mavromatis K."/>
            <person name="Ovchinnikova G."/>
            <person name="Pati A."/>
            <person name="Chen A."/>
            <person name="Palaniappan K."/>
            <person name="Land M."/>
            <person name="Hauser L."/>
            <person name="Chang Y.J."/>
            <person name="Jeffries C.D."/>
            <person name="Spring S."/>
            <person name="Rohde M."/>
            <person name="Goker M."/>
            <person name="Bristow J."/>
            <person name="Eisen J.A."/>
            <person name="Markowitz V."/>
            <person name="Hugenholtz P."/>
            <person name="Kyrpides N.C."/>
            <person name="Klenk H.P."/>
        </authorList>
    </citation>
    <scope>NUCLEOTIDE SEQUENCE [LARGE SCALE GENOMIC DNA]</scope>
    <source>
        <strain evidence="7">DSM 12261 / ALA-1</strain>
    </source>
</reference>
<dbReference type="GO" id="GO:0043531">
    <property type="term" value="F:ADP binding"/>
    <property type="evidence" value="ECO:0007669"/>
    <property type="project" value="UniProtKB-UniRule"/>
</dbReference>
<dbReference type="PANTHER" id="PTHR31756">
    <property type="entry name" value="PYRUVATE, PHOSPHATE DIKINASE REGULATORY PROTEIN 1, CHLOROPLASTIC"/>
    <property type="match status" value="1"/>
</dbReference>
<evidence type="ECO:0000256" key="4">
    <source>
        <dbReference type="ARBA" id="ARBA00022777"/>
    </source>
</evidence>
<dbReference type="GO" id="GO:0016776">
    <property type="term" value="F:phosphotransferase activity, phosphate group as acceptor"/>
    <property type="evidence" value="ECO:0007669"/>
    <property type="project" value="UniProtKB-UniRule"/>
</dbReference>
<dbReference type="GO" id="GO:0005524">
    <property type="term" value="F:ATP binding"/>
    <property type="evidence" value="ECO:0007669"/>
    <property type="project" value="InterPro"/>
</dbReference>
<organism evidence="6 7">
    <name type="scientific">Aminobacterium colombiense (strain DSM 12261 / ALA-1)</name>
    <dbReference type="NCBI Taxonomy" id="572547"/>
    <lineage>
        <taxon>Bacteria</taxon>
        <taxon>Thermotogati</taxon>
        <taxon>Synergistota</taxon>
        <taxon>Synergistia</taxon>
        <taxon>Synergistales</taxon>
        <taxon>Aminobacteriaceae</taxon>
        <taxon>Aminobacterium</taxon>
    </lineage>
</organism>
<dbReference type="KEGG" id="aco:Amico_0761"/>
<dbReference type="STRING" id="572547.Amico_0761"/>
<proteinExistence type="inferred from homology"/>
<keyword evidence="7" id="KW-1185">Reference proteome</keyword>
<evidence type="ECO:0000313" key="7">
    <source>
        <dbReference type="Proteomes" id="UP000002366"/>
    </source>
</evidence>
<dbReference type="Proteomes" id="UP000002366">
    <property type="component" value="Chromosome"/>
</dbReference>
<keyword evidence="3 5" id="KW-0547">Nucleotide-binding</keyword>
<dbReference type="EC" id="2.7.4.27" evidence="5"/>
<dbReference type="OrthoDB" id="9782201at2"/>
<dbReference type="EC" id="2.7.11.32" evidence="5"/>
<feature type="binding site" evidence="5">
    <location>
        <begin position="149"/>
        <end position="156"/>
    </location>
    <ligand>
        <name>ADP</name>
        <dbReference type="ChEBI" id="CHEBI:456216"/>
    </ligand>
</feature>
<gene>
    <name evidence="6" type="ordered locus">Amico_0761</name>
</gene>
<keyword evidence="4 5" id="KW-0418">Kinase</keyword>
<dbReference type="Pfam" id="PF03618">
    <property type="entry name" value="Kinase-PPPase"/>
    <property type="match status" value="1"/>
</dbReference>
<comment type="catalytic activity">
    <reaction evidence="5">
        <text>N(tele)-phospho-L-histidyl/L-threonyl-[pyruvate, phosphate dikinase] + ADP = N(tele)-phospho-L-histidyl/O-phospho-L-threonyl-[pyruvate, phosphate dikinase] + AMP + H(+)</text>
        <dbReference type="Rhea" id="RHEA:43692"/>
        <dbReference type="Rhea" id="RHEA-COMP:10650"/>
        <dbReference type="Rhea" id="RHEA-COMP:10651"/>
        <dbReference type="ChEBI" id="CHEBI:15378"/>
        <dbReference type="ChEBI" id="CHEBI:30013"/>
        <dbReference type="ChEBI" id="CHEBI:61977"/>
        <dbReference type="ChEBI" id="CHEBI:83586"/>
        <dbReference type="ChEBI" id="CHEBI:456215"/>
        <dbReference type="ChEBI" id="CHEBI:456216"/>
        <dbReference type="EC" id="2.7.11.32"/>
    </reaction>
</comment>
<accession>D5EEB2</accession>
<protein>
    <recommendedName>
        <fullName evidence="5">Putative pyruvate, phosphate dikinase regulatory protein</fullName>
        <shortName evidence="5">PPDK regulatory protein</shortName>
        <ecNumber evidence="5">2.7.11.32</ecNumber>
        <ecNumber evidence="5">2.7.4.27</ecNumber>
    </recommendedName>
</protein>
<dbReference type="EMBL" id="CP001997">
    <property type="protein sequence ID" value="ADE56894.1"/>
    <property type="molecule type" value="Genomic_DNA"/>
</dbReference>
<evidence type="ECO:0000256" key="5">
    <source>
        <dbReference type="HAMAP-Rule" id="MF_00921"/>
    </source>
</evidence>
<name>D5EEB2_AMICL</name>
<dbReference type="PANTHER" id="PTHR31756:SF3">
    <property type="entry name" value="PYRUVATE, PHOSPHATE DIKINASE REGULATORY PROTEIN 1, CHLOROPLASTIC"/>
    <property type="match status" value="1"/>
</dbReference>
<dbReference type="eggNOG" id="COG1806">
    <property type="taxonomic scope" value="Bacteria"/>
</dbReference>
<dbReference type="HAMAP" id="MF_00921">
    <property type="entry name" value="PDRP"/>
    <property type="match status" value="1"/>
</dbReference>
<keyword evidence="1 5" id="KW-0723">Serine/threonine-protein kinase</keyword>
<dbReference type="HOGENOM" id="CLU_046206_2_1_0"/>
<dbReference type="AlphaFoldDB" id="D5EEB2"/>